<evidence type="ECO:0000313" key="2">
    <source>
        <dbReference type="Proteomes" id="UP000189796"/>
    </source>
</evidence>
<name>A0A1M5TDG9_9BRAD</name>
<accession>A0A1M5TDG9</accession>
<dbReference type="AlphaFoldDB" id="A0A1M5TDG9"/>
<proteinExistence type="predicted"/>
<evidence type="ECO:0000313" key="1">
    <source>
        <dbReference type="EMBL" id="SHH48660.1"/>
    </source>
</evidence>
<organism evidence="1 2">
    <name type="scientific">Bradyrhizobium erythrophlei</name>
    <dbReference type="NCBI Taxonomy" id="1437360"/>
    <lineage>
        <taxon>Bacteria</taxon>
        <taxon>Pseudomonadati</taxon>
        <taxon>Pseudomonadota</taxon>
        <taxon>Alphaproteobacteria</taxon>
        <taxon>Hyphomicrobiales</taxon>
        <taxon>Nitrobacteraceae</taxon>
        <taxon>Bradyrhizobium</taxon>
    </lineage>
</organism>
<sequence length="75" mass="8623">MAKIKISTTDLVWIFTEKLRSFDECFPGTDIAIVPSKDGWTAVTGSRRRIEHPGYARRIGQIQKQLREIYVLAKD</sequence>
<dbReference type="RefSeq" id="WP_079603676.1">
    <property type="nucleotide sequence ID" value="NZ_LT670817.1"/>
</dbReference>
<protein>
    <submittedName>
        <fullName evidence="1">Uncharacterized protein</fullName>
    </submittedName>
</protein>
<dbReference type="EMBL" id="LT670817">
    <property type="protein sequence ID" value="SHH48660.1"/>
    <property type="molecule type" value="Genomic_DNA"/>
</dbReference>
<dbReference type="OrthoDB" id="8266225at2"/>
<reference evidence="1 2" key="1">
    <citation type="submission" date="2016-11" db="EMBL/GenBank/DDBJ databases">
        <authorList>
            <person name="Jaros S."/>
            <person name="Januszkiewicz K."/>
            <person name="Wedrychowicz H."/>
        </authorList>
    </citation>
    <scope>NUCLEOTIDE SEQUENCE [LARGE SCALE GENOMIC DNA]</scope>
    <source>
        <strain evidence="1 2">GAS138</strain>
    </source>
</reference>
<gene>
    <name evidence="1" type="ORF">SAMN05443248_4962</name>
</gene>
<dbReference type="Proteomes" id="UP000189796">
    <property type="component" value="Chromosome I"/>
</dbReference>